<evidence type="ECO:0000313" key="3">
    <source>
        <dbReference type="Proteomes" id="UP001597561"/>
    </source>
</evidence>
<dbReference type="InterPro" id="IPR041633">
    <property type="entry name" value="Polbeta"/>
</dbReference>
<dbReference type="PANTHER" id="PTHR43852">
    <property type="entry name" value="NUCLEOTIDYLTRANSFERASE"/>
    <property type="match status" value="1"/>
</dbReference>
<dbReference type="InterPro" id="IPR052930">
    <property type="entry name" value="TA_antitoxin_MntA"/>
</dbReference>
<keyword evidence="3" id="KW-1185">Reference proteome</keyword>
<evidence type="ECO:0000313" key="2">
    <source>
        <dbReference type="EMBL" id="MFD2910682.1"/>
    </source>
</evidence>
<dbReference type="CDD" id="cd05403">
    <property type="entry name" value="NT_KNTase_like"/>
    <property type="match status" value="1"/>
</dbReference>
<accession>A0ABW5ZGT4</accession>
<dbReference type="Gene3D" id="3.30.460.10">
    <property type="entry name" value="Beta Polymerase, domain 2"/>
    <property type="match status" value="1"/>
</dbReference>
<name>A0ABW5ZGT4_9BACL</name>
<dbReference type="RefSeq" id="WP_204729266.1">
    <property type="nucleotide sequence ID" value="NZ_JAFBDK010000007.1"/>
</dbReference>
<organism evidence="2 3">
    <name type="scientific">Jeotgalibacillus terrae</name>
    <dbReference type="NCBI Taxonomy" id="587735"/>
    <lineage>
        <taxon>Bacteria</taxon>
        <taxon>Bacillati</taxon>
        <taxon>Bacillota</taxon>
        <taxon>Bacilli</taxon>
        <taxon>Bacillales</taxon>
        <taxon>Caryophanaceae</taxon>
        <taxon>Jeotgalibacillus</taxon>
    </lineage>
</organism>
<proteinExistence type="predicted"/>
<dbReference type="Pfam" id="PF18765">
    <property type="entry name" value="Polbeta"/>
    <property type="match status" value="1"/>
</dbReference>
<dbReference type="Proteomes" id="UP001597561">
    <property type="component" value="Unassembled WGS sequence"/>
</dbReference>
<gene>
    <name evidence="2" type="ORF">ACFS5P_02220</name>
</gene>
<evidence type="ECO:0000259" key="1">
    <source>
        <dbReference type="Pfam" id="PF18765"/>
    </source>
</evidence>
<dbReference type="NCBIfam" id="NF047752">
    <property type="entry name" value="MntA_antitoxin"/>
    <property type="match status" value="1"/>
</dbReference>
<comment type="caution">
    <text evidence="2">The sequence shown here is derived from an EMBL/GenBank/DDBJ whole genome shotgun (WGS) entry which is preliminary data.</text>
</comment>
<dbReference type="SUPFAM" id="SSF81301">
    <property type="entry name" value="Nucleotidyltransferase"/>
    <property type="match status" value="1"/>
</dbReference>
<dbReference type="InterPro" id="IPR043519">
    <property type="entry name" value="NT_sf"/>
</dbReference>
<reference evidence="3" key="1">
    <citation type="journal article" date="2019" name="Int. J. Syst. Evol. Microbiol.">
        <title>The Global Catalogue of Microorganisms (GCM) 10K type strain sequencing project: providing services to taxonomists for standard genome sequencing and annotation.</title>
        <authorList>
            <consortium name="The Broad Institute Genomics Platform"/>
            <consortium name="The Broad Institute Genome Sequencing Center for Infectious Disease"/>
            <person name="Wu L."/>
            <person name="Ma J."/>
        </authorList>
    </citation>
    <scope>NUCLEOTIDE SEQUENCE [LARGE SCALE GENOMIC DNA]</scope>
    <source>
        <strain evidence="3">KCTC 13528</strain>
    </source>
</reference>
<dbReference type="PANTHER" id="PTHR43852:SF2">
    <property type="entry name" value="PROTEIN ADENYLYLTRANSFERASE MNTA"/>
    <property type="match status" value="1"/>
</dbReference>
<feature type="domain" description="Polymerase beta nucleotidyltransferase" evidence="1">
    <location>
        <begin position="9"/>
        <end position="96"/>
    </location>
</feature>
<protein>
    <submittedName>
        <fullName evidence="2">Nucleotidyltransferase domain-containing protein</fullName>
    </submittedName>
</protein>
<sequence>MDHMKPVINKLIESLDPEFILLFGSRARSTARETSDYDIAYYPGKQIAPFDRLMLKSQLSELLGAEADLVDLRKIDTVFAAQVYYDGKCIYTKNEDLYHKEKIKSLAMYVELNEMRMNILKDVEQRGRVYEE</sequence>
<dbReference type="EMBL" id="JBHUPG010000003">
    <property type="protein sequence ID" value="MFD2910682.1"/>
    <property type="molecule type" value="Genomic_DNA"/>
</dbReference>